<dbReference type="OrthoDB" id="7857490at2"/>
<evidence type="ECO:0008006" key="4">
    <source>
        <dbReference type="Google" id="ProtNLM"/>
    </source>
</evidence>
<keyword evidence="1" id="KW-0732">Signal</keyword>
<protein>
    <recommendedName>
        <fullName evidence="4">Outer membrane protein beta-barrel domain-containing protein</fullName>
    </recommendedName>
</protein>
<dbReference type="Proteomes" id="UP000565745">
    <property type="component" value="Unassembled WGS sequence"/>
</dbReference>
<evidence type="ECO:0000313" key="2">
    <source>
        <dbReference type="EMBL" id="MBB4175154.1"/>
    </source>
</evidence>
<keyword evidence="3" id="KW-1185">Reference proteome</keyword>
<reference evidence="2 3" key="1">
    <citation type="submission" date="2020-08" db="EMBL/GenBank/DDBJ databases">
        <title>Genomic Encyclopedia of Type Strains, Phase IV (KMG-IV): sequencing the most valuable type-strain genomes for metagenomic binning, comparative biology and taxonomic classification.</title>
        <authorList>
            <person name="Goeker M."/>
        </authorList>
    </citation>
    <scope>NUCLEOTIDE SEQUENCE [LARGE SCALE GENOMIC DNA]</scope>
    <source>
        <strain evidence="2 3">DSM 101015</strain>
    </source>
</reference>
<proteinExistence type="predicted"/>
<feature type="signal peptide" evidence="1">
    <location>
        <begin position="1"/>
        <end position="21"/>
    </location>
</feature>
<organism evidence="2 3">
    <name type="scientific">Sulfitobacter noctilucicola</name>
    <dbReference type="NCBI Taxonomy" id="1342301"/>
    <lineage>
        <taxon>Bacteria</taxon>
        <taxon>Pseudomonadati</taxon>
        <taxon>Pseudomonadota</taxon>
        <taxon>Alphaproteobacteria</taxon>
        <taxon>Rhodobacterales</taxon>
        <taxon>Roseobacteraceae</taxon>
        <taxon>Sulfitobacter</taxon>
    </lineage>
</organism>
<evidence type="ECO:0000313" key="3">
    <source>
        <dbReference type="Proteomes" id="UP000565745"/>
    </source>
</evidence>
<evidence type="ECO:0000256" key="1">
    <source>
        <dbReference type="SAM" id="SignalP"/>
    </source>
</evidence>
<comment type="caution">
    <text evidence="2">The sequence shown here is derived from an EMBL/GenBank/DDBJ whole genome shotgun (WGS) entry which is preliminary data.</text>
</comment>
<dbReference type="EMBL" id="JACIFU010000003">
    <property type="protein sequence ID" value="MBB4175154.1"/>
    <property type="molecule type" value="Genomic_DNA"/>
</dbReference>
<gene>
    <name evidence="2" type="ORF">GGR93_002942</name>
</gene>
<name>A0A7W6MA16_9RHOB</name>
<sequence length="223" mass="24646">MRFGWVLILAVWMMSVSTASAGAWLREEATGFVSLSFGATQFSETTNGLYLEYGVSPKTTVGLDISTFTNSQNVRNGFGNLFLRRALGPSDKPSKFSYEIGIGGLWGNEMQRPTLKSGLSWGRGFQVKDRNGWVNIDGAFVYEPTLGEHITKLDGTLGIGFSQLTTGLFEVNISHQNEELYGAFEPSVLFKPAKSLFQIKVGAQIPFEEQKKTALKLGIWHNF</sequence>
<dbReference type="AlphaFoldDB" id="A0A7W6MA16"/>
<feature type="chain" id="PRO_5031389746" description="Outer membrane protein beta-barrel domain-containing protein" evidence="1">
    <location>
        <begin position="22"/>
        <end position="223"/>
    </location>
</feature>
<accession>A0A7W6MA16</accession>
<dbReference type="RefSeq" id="WP_025055753.1">
    <property type="nucleotide sequence ID" value="NZ_JACIFU010000003.1"/>
</dbReference>